<name>B1G5Y3_PARG4</name>
<dbReference type="CDD" id="cd00332">
    <property type="entry name" value="PAL-HAL"/>
    <property type="match status" value="1"/>
</dbReference>
<gene>
    <name evidence="1" type="ORF">BgramDRAFT_4874</name>
</gene>
<accession>B1G5Y3</accession>
<dbReference type="GO" id="GO:0004397">
    <property type="term" value="F:histidine ammonia-lyase activity"/>
    <property type="evidence" value="ECO:0007669"/>
    <property type="project" value="UniProtKB-EC"/>
</dbReference>
<dbReference type="Pfam" id="PF00221">
    <property type="entry name" value="Lyase_aromatic"/>
    <property type="match status" value="1"/>
</dbReference>
<dbReference type="Gene3D" id="1.20.200.10">
    <property type="entry name" value="Fumarase/aspartase (Central domain)"/>
    <property type="match status" value="1"/>
</dbReference>
<keyword evidence="2" id="KW-1185">Reference proteome</keyword>
<dbReference type="Proteomes" id="UP000005045">
    <property type="component" value="Unassembled WGS sequence"/>
</dbReference>
<protein>
    <submittedName>
        <fullName evidence="1">Histidine ammonia-lyase</fullName>
        <ecNumber evidence="1">4.3.1.3</ecNumber>
    </submittedName>
</protein>
<dbReference type="OrthoDB" id="9806955at2"/>
<dbReference type="EC" id="4.3.1.3" evidence="1"/>
<dbReference type="PROSITE" id="PS00488">
    <property type="entry name" value="PAL_HISTIDASE"/>
    <property type="match status" value="1"/>
</dbReference>
<dbReference type="InterPro" id="IPR024083">
    <property type="entry name" value="Fumarase/histidase_N"/>
</dbReference>
<dbReference type="Gene3D" id="1.10.275.10">
    <property type="entry name" value="Fumarase/aspartase (N-terminal domain)"/>
    <property type="match status" value="1"/>
</dbReference>
<dbReference type="AlphaFoldDB" id="B1G5Y3"/>
<reference evidence="1 2" key="1">
    <citation type="submission" date="2008-03" db="EMBL/GenBank/DDBJ databases">
        <title>Sequencing of the draft genome and assembly of Burkholderia graminis C4D1M.</title>
        <authorList>
            <consortium name="US DOE Joint Genome Institute (JGI-PGF)"/>
            <person name="Copeland A."/>
            <person name="Lucas S."/>
            <person name="Lapidus A."/>
            <person name="Glavina del Rio T."/>
            <person name="Dalin E."/>
            <person name="Tice H."/>
            <person name="Bruce D."/>
            <person name="Goodwin L."/>
            <person name="Pitluck S."/>
            <person name="Larimer F."/>
            <person name="Land M.L."/>
            <person name="Hauser L."/>
            <person name="Tiedje J."/>
            <person name="Richardson P."/>
        </authorList>
    </citation>
    <scope>NUCLEOTIDE SEQUENCE [LARGE SCALE GENOMIC DNA]</scope>
    <source>
        <strain evidence="2">ATCC 700544 / DSM 17151 / LMG 18924 / NCIMB 13744 / C4D1M</strain>
    </source>
</reference>
<proteinExistence type="predicted"/>
<keyword evidence="1" id="KW-0456">Lyase</keyword>
<dbReference type="InterPro" id="IPR008948">
    <property type="entry name" value="L-Aspartase-like"/>
</dbReference>
<evidence type="ECO:0000313" key="2">
    <source>
        <dbReference type="Proteomes" id="UP000005045"/>
    </source>
</evidence>
<dbReference type="PANTHER" id="PTHR10362">
    <property type="entry name" value="HISTIDINE AMMONIA-LYASE"/>
    <property type="match status" value="1"/>
</dbReference>
<comment type="caution">
    <text evidence="1">The sequence shown here is derived from an EMBL/GenBank/DDBJ whole genome shotgun (WGS) entry which is preliminary data.</text>
</comment>
<dbReference type="InterPro" id="IPR022313">
    <property type="entry name" value="Phe/His_NH3-lyase_AS"/>
</dbReference>
<dbReference type="RefSeq" id="WP_006051446.1">
    <property type="nucleotide sequence ID" value="NZ_ABLD01000018.1"/>
</dbReference>
<dbReference type="InterPro" id="IPR001106">
    <property type="entry name" value="Aromatic_Lyase"/>
</dbReference>
<dbReference type="EMBL" id="ABLD01000018">
    <property type="protein sequence ID" value="EDT08452.1"/>
    <property type="molecule type" value="Genomic_DNA"/>
</dbReference>
<dbReference type="SUPFAM" id="SSF48557">
    <property type="entry name" value="L-aspartase-like"/>
    <property type="match status" value="1"/>
</dbReference>
<evidence type="ECO:0000313" key="1">
    <source>
        <dbReference type="EMBL" id="EDT08452.1"/>
    </source>
</evidence>
<organism evidence="1 2">
    <name type="scientific">Paraburkholderia graminis (strain ATCC 700544 / DSM 17151 / LMG 18924 / NCIMB 13744 / C4D1M)</name>
    <dbReference type="NCBI Taxonomy" id="396598"/>
    <lineage>
        <taxon>Bacteria</taxon>
        <taxon>Pseudomonadati</taxon>
        <taxon>Pseudomonadota</taxon>
        <taxon>Betaproteobacteria</taxon>
        <taxon>Burkholderiales</taxon>
        <taxon>Burkholderiaceae</taxon>
        <taxon>Paraburkholderia</taxon>
    </lineage>
</organism>
<sequence length="543" mass="57780">MAKNEIALTGSDLTIDQIIAIARHGARVRLSDAARANLLSTRRFIEENWLVDDAPLMYAFNTGVGALKNQRISASDIARFQRNLIHSHSASTGENMPLEVVRAMMAIRVNTFARNHSGIRVAVVERLVAMLNEGITPVIPAKGSVGASGDLAPLAIMSGALLGLEQSKVTFQGAVTSARSAFERSGLSVTFDVEAKDATALINGSTASLAYAVIAAFDARRLLTSATISLVLSLEAMRAERACFEDRVMLARPHPGQRRVAAAVRTLLNGSMRCSTEARAIPIDALAAPGDTVQPRIQDVYSFRCAPQVYGPVLDALDYIDGILVTEMNSATDNPLIFASDAGYDIVSCGHFHGQYVAQAMDLLALVTTDLSAICDRRNNQLIDPACNYGLPRNMIATEPGINTGFAVIQSMGTGLVLENIGLCSPASVTSLPAKGNQEDHISNSCFAARRTRTVVENAQAVVCAEILIASQALDISRQALSHLPLGLGASTALEKVRSVVPAMMGNDRWVHDDVEAVKCLVQNGTLNEAVSVACGDIWTPSA</sequence>